<dbReference type="STRING" id="391735.Veis_2975"/>
<dbReference type="PANTHER" id="PTHR42928">
    <property type="entry name" value="TRICARBOXYLATE-BINDING PROTEIN"/>
    <property type="match status" value="1"/>
</dbReference>
<dbReference type="KEGG" id="vei:Veis_2975"/>
<keyword evidence="4" id="KW-1185">Reference proteome</keyword>
<evidence type="ECO:0000313" key="3">
    <source>
        <dbReference type="EMBL" id="ABM58709.1"/>
    </source>
</evidence>
<organism evidence="3 4">
    <name type="scientific">Verminephrobacter eiseniae (strain EF01-2)</name>
    <dbReference type="NCBI Taxonomy" id="391735"/>
    <lineage>
        <taxon>Bacteria</taxon>
        <taxon>Pseudomonadati</taxon>
        <taxon>Pseudomonadota</taxon>
        <taxon>Betaproteobacteria</taxon>
        <taxon>Burkholderiales</taxon>
        <taxon>Comamonadaceae</taxon>
        <taxon>Verminephrobacter</taxon>
    </lineage>
</organism>
<name>A1WM52_VEREI</name>
<dbReference type="HOGENOM" id="CLU_045683_3_2_4"/>
<dbReference type="InterPro" id="IPR042100">
    <property type="entry name" value="Bug_dom1"/>
</dbReference>
<sequence>MARRSRRGGLSGQADPADRAVRGRGRSGRAGASVSKRMAALPDVPTIAETLPGFEALNWFVLAAPAGTPAAVIDRLHAATLEAMKRAALRPMFERDGLDVVGSSRAQARAFIAHEIGKWTQIIEEKGLQIQ</sequence>
<evidence type="ECO:0000256" key="1">
    <source>
        <dbReference type="ARBA" id="ARBA00006987"/>
    </source>
</evidence>
<dbReference type="Pfam" id="PF03401">
    <property type="entry name" value="TctC"/>
    <property type="match status" value="1"/>
</dbReference>
<proteinExistence type="inferred from homology"/>
<dbReference type="PANTHER" id="PTHR42928:SF5">
    <property type="entry name" value="BLR1237 PROTEIN"/>
    <property type="match status" value="1"/>
</dbReference>
<gene>
    <name evidence="3" type="ordered locus">Veis_2975</name>
</gene>
<protein>
    <submittedName>
        <fullName evidence="3">Uncharacterized protein UPF0065</fullName>
    </submittedName>
</protein>
<reference evidence="4" key="1">
    <citation type="submission" date="2006-12" db="EMBL/GenBank/DDBJ databases">
        <title>Complete sequence of chromosome 1 of Verminephrobacter eiseniae EF01-2.</title>
        <authorList>
            <person name="Copeland A."/>
            <person name="Lucas S."/>
            <person name="Lapidus A."/>
            <person name="Barry K."/>
            <person name="Detter J.C."/>
            <person name="Glavina del Rio T."/>
            <person name="Dalin E."/>
            <person name="Tice H."/>
            <person name="Pitluck S."/>
            <person name="Chertkov O."/>
            <person name="Brettin T."/>
            <person name="Bruce D."/>
            <person name="Han C."/>
            <person name="Tapia R."/>
            <person name="Gilna P."/>
            <person name="Schmutz J."/>
            <person name="Larimer F."/>
            <person name="Land M."/>
            <person name="Hauser L."/>
            <person name="Kyrpides N."/>
            <person name="Kim E."/>
            <person name="Stahl D."/>
            <person name="Richardson P."/>
        </authorList>
    </citation>
    <scope>NUCLEOTIDE SEQUENCE [LARGE SCALE GENOMIC DNA]</scope>
    <source>
        <strain evidence="4">EF01-2</strain>
    </source>
</reference>
<dbReference type="InterPro" id="IPR005064">
    <property type="entry name" value="BUG"/>
</dbReference>
<dbReference type="Gene3D" id="3.40.190.150">
    <property type="entry name" value="Bordetella uptake gene, domain 1"/>
    <property type="match status" value="1"/>
</dbReference>
<evidence type="ECO:0000313" key="4">
    <source>
        <dbReference type="Proteomes" id="UP000000374"/>
    </source>
</evidence>
<accession>A1WM52</accession>
<dbReference type="EMBL" id="CP000542">
    <property type="protein sequence ID" value="ABM58709.1"/>
    <property type="molecule type" value="Genomic_DNA"/>
</dbReference>
<evidence type="ECO:0000256" key="2">
    <source>
        <dbReference type="SAM" id="MobiDB-lite"/>
    </source>
</evidence>
<dbReference type="eggNOG" id="COG3181">
    <property type="taxonomic scope" value="Bacteria"/>
</dbReference>
<dbReference type="Proteomes" id="UP000000374">
    <property type="component" value="Chromosome"/>
</dbReference>
<dbReference type="AlphaFoldDB" id="A1WM52"/>
<feature type="region of interest" description="Disordered" evidence="2">
    <location>
        <begin position="1"/>
        <end position="35"/>
    </location>
</feature>
<comment type="similarity">
    <text evidence="1">Belongs to the UPF0065 (bug) family.</text>
</comment>